<protein>
    <submittedName>
        <fullName evidence="1">Uncharacterized protein</fullName>
    </submittedName>
</protein>
<evidence type="ECO:0000313" key="1">
    <source>
        <dbReference type="EMBL" id="GAF92959.1"/>
    </source>
</evidence>
<name>X0TID7_9ZZZZ</name>
<reference evidence="1" key="1">
    <citation type="journal article" date="2014" name="Front. Microbiol.">
        <title>High frequency of phylogenetically diverse reductive dehalogenase-homologous genes in deep subseafloor sedimentary metagenomes.</title>
        <authorList>
            <person name="Kawai M."/>
            <person name="Futagami T."/>
            <person name="Toyoda A."/>
            <person name="Takaki Y."/>
            <person name="Nishi S."/>
            <person name="Hori S."/>
            <person name="Arai W."/>
            <person name="Tsubouchi T."/>
            <person name="Morono Y."/>
            <person name="Uchiyama I."/>
            <person name="Ito T."/>
            <person name="Fujiyama A."/>
            <person name="Inagaki F."/>
            <person name="Takami H."/>
        </authorList>
    </citation>
    <scope>NUCLEOTIDE SEQUENCE</scope>
    <source>
        <strain evidence="1">Expedition CK06-06</strain>
    </source>
</reference>
<comment type="caution">
    <text evidence="1">The sequence shown here is derived from an EMBL/GenBank/DDBJ whole genome shotgun (WGS) entry which is preliminary data.</text>
</comment>
<proteinExistence type="predicted"/>
<sequence>WQDGFELGHGNTFEKDIWHQAETWNGTERLMKKMKEIWGKIENGDL</sequence>
<dbReference type="AlphaFoldDB" id="X0TID7"/>
<feature type="non-terminal residue" evidence="1">
    <location>
        <position position="1"/>
    </location>
</feature>
<dbReference type="EMBL" id="BARS01018303">
    <property type="protein sequence ID" value="GAF92959.1"/>
    <property type="molecule type" value="Genomic_DNA"/>
</dbReference>
<accession>X0TID7</accession>
<gene>
    <name evidence="1" type="ORF">S01H1_29797</name>
</gene>
<organism evidence="1">
    <name type="scientific">marine sediment metagenome</name>
    <dbReference type="NCBI Taxonomy" id="412755"/>
    <lineage>
        <taxon>unclassified sequences</taxon>
        <taxon>metagenomes</taxon>
        <taxon>ecological metagenomes</taxon>
    </lineage>
</organism>